<dbReference type="Proteomes" id="UP000291236">
    <property type="component" value="Chromosome"/>
</dbReference>
<dbReference type="Gene3D" id="1.20.140.70">
    <property type="entry name" value="Oligopeptidase f, N-terminal domain"/>
    <property type="match status" value="1"/>
</dbReference>
<sequence>MIQGPSWDNSQEYPAITSKEFDHDLQTVLQAITQIEELSKTISEHIKDIEKISLEKSKEIIKNAQEIYKIYDMANKLAMNLSTYTHCILSVNGKDELAKQMMVKCQGLHAHLAQAYKPLALFLILAPDNLIEEYLKNEKTKEQKFQIEHERKTKETLLSLEEETLITSLATDGHTAWDNLYNNISTLIECDVHFPTGNEKMGVAKANALLQDADNKVRRAAYNAIQHGWEKNAEVCAQALNSLAGWRHTLCKKRSTKVPQNFLSTPLHDNRMSAETLDTMFSVIHEGKELGQKALRLKAKAAGLKQLHPSDLFAPPPKYGIAEAQTKFTFEEGLQIVIDAFADVDPKMGEFAEMMHKNKWIEGRVGNNKCPGAYCTTFEKSTTPRVYMTYMGGLGDISTLAHELGHAFHSWVMRDLPQVQTAYPMNLAETASLFAETVVSNALMKKAKTKEEQFPIAFNNAENAASFLLNIPARFRFEKEFYEMRLNQNLSVDDFKQLMEKSWKFYYGDTLSEMNTYFWASKLHFYISDLSFYNFPYSFGYLFSLGVYAQREKLTKDFYKNYINLLRDTARMTTEDLVKTHLNEDIKKPEFWRGSLKIIENQIAHLEKILN</sequence>
<dbReference type="NCBIfam" id="TIGR02290">
    <property type="entry name" value="M3_fam_3"/>
    <property type="match status" value="1"/>
</dbReference>
<dbReference type="AlphaFoldDB" id="A0A4P2VWC5"/>
<dbReference type="Pfam" id="PF08439">
    <property type="entry name" value="Peptidase_M3_N"/>
    <property type="match status" value="1"/>
</dbReference>
<dbReference type="GO" id="GO:0046872">
    <property type="term" value="F:metal ion binding"/>
    <property type="evidence" value="ECO:0007669"/>
    <property type="project" value="UniProtKB-UniRule"/>
</dbReference>
<gene>
    <name evidence="9" type="ORF">JCM31447_16950</name>
</gene>
<comment type="cofactor">
    <cofactor evidence="6">
        <name>Zn(2+)</name>
        <dbReference type="ChEBI" id="CHEBI:29105"/>
    </cofactor>
    <text evidence="6">Binds 1 zinc ion.</text>
</comment>
<keyword evidence="2 6" id="KW-0479">Metal-binding</keyword>
<protein>
    <recommendedName>
        <fullName evidence="11">Oligoendopeptidase F</fullName>
    </recommendedName>
</protein>
<evidence type="ECO:0000313" key="10">
    <source>
        <dbReference type="Proteomes" id="UP000291236"/>
    </source>
</evidence>
<dbReference type="InterPro" id="IPR013647">
    <property type="entry name" value="OligopepF_N_dom"/>
</dbReference>
<feature type="domain" description="Oligopeptidase F N-terminal" evidence="8">
    <location>
        <begin position="126"/>
        <end position="184"/>
    </location>
</feature>
<dbReference type="Gene3D" id="1.10.1370.20">
    <property type="entry name" value="Oligoendopeptidase f, C-terminal domain"/>
    <property type="match status" value="1"/>
</dbReference>
<name>A0A4P2VWC5_FLUSA</name>
<evidence type="ECO:0000256" key="6">
    <source>
        <dbReference type="RuleBase" id="RU003435"/>
    </source>
</evidence>
<dbReference type="InterPro" id="IPR001333">
    <property type="entry name" value="Peptidase_M32_Taq"/>
</dbReference>
<organism evidence="9 10">
    <name type="scientific">Fluviispira sanaruensis</name>
    <dbReference type="NCBI Taxonomy" id="2493639"/>
    <lineage>
        <taxon>Bacteria</taxon>
        <taxon>Pseudomonadati</taxon>
        <taxon>Bdellovibrionota</taxon>
        <taxon>Oligoflexia</taxon>
        <taxon>Silvanigrellales</taxon>
        <taxon>Silvanigrellaceae</taxon>
        <taxon>Fluviispira</taxon>
    </lineage>
</organism>
<dbReference type="SUPFAM" id="SSF55486">
    <property type="entry name" value="Metalloproteases ('zincins'), catalytic domain"/>
    <property type="match status" value="1"/>
</dbReference>
<dbReference type="InterPro" id="IPR034006">
    <property type="entry name" value="M3B_PepF_2"/>
</dbReference>
<dbReference type="GO" id="GO:0006508">
    <property type="term" value="P:proteolysis"/>
    <property type="evidence" value="ECO:0007669"/>
    <property type="project" value="UniProtKB-KW"/>
</dbReference>
<dbReference type="PANTHER" id="PTHR34217">
    <property type="entry name" value="METAL-DEPENDENT CARBOXYPEPTIDASE"/>
    <property type="match status" value="1"/>
</dbReference>
<evidence type="ECO:0000256" key="3">
    <source>
        <dbReference type="ARBA" id="ARBA00022801"/>
    </source>
</evidence>
<dbReference type="GO" id="GO:0004181">
    <property type="term" value="F:metallocarboxypeptidase activity"/>
    <property type="evidence" value="ECO:0007669"/>
    <property type="project" value="InterPro"/>
</dbReference>
<dbReference type="OrthoDB" id="5287477at2"/>
<dbReference type="CDD" id="cd09607">
    <property type="entry name" value="M3B_PepF"/>
    <property type="match status" value="1"/>
</dbReference>
<dbReference type="RefSeq" id="WP_130608719.1">
    <property type="nucleotide sequence ID" value="NZ_AP019368.1"/>
</dbReference>
<dbReference type="GO" id="GO:0004222">
    <property type="term" value="F:metalloendopeptidase activity"/>
    <property type="evidence" value="ECO:0007669"/>
    <property type="project" value="InterPro"/>
</dbReference>
<dbReference type="PANTHER" id="PTHR34217:SF1">
    <property type="entry name" value="CARBOXYPEPTIDASE 1"/>
    <property type="match status" value="1"/>
</dbReference>
<evidence type="ECO:0000313" key="9">
    <source>
        <dbReference type="EMBL" id="BBH53252.1"/>
    </source>
</evidence>
<feature type="domain" description="Peptidase M3A/M3B catalytic" evidence="7">
    <location>
        <begin position="209"/>
        <end position="565"/>
    </location>
</feature>
<evidence type="ECO:0000256" key="2">
    <source>
        <dbReference type="ARBA" id="ARBA00022723"/>
    </source>
</evidence>
<accession>A0A4P2VWC5</accession>
<dbReference type="EMBL" id="AP019368">
    <property type="protein sequence ID" value="BBH53252.1"/>
    <property type="molecule type" value="Genomic_DNA"/>
</dbReference>
<evidence type="ECO:0000256" key="5">
    <source>
        <dbReference type="ARBA" id="ARBA00023049"/>
    </source>
</evidence>
<keyword evidence="10" id="KW-1185">Reference proteome</keyword>
<dbReference type="InterPro" id="IPR001567">
    <property type="entry name" value="Pept_M3A_M3B_dom"/>
</dbReference>
<keyword evidence="4 6" id="KW-0862">Zinc</keyword>
<dbReference type="KEGG" id="sbf:JCM31447_16950"/>
<evidence type="ECO:0000259" key="7">
    <source>
        <dbReference type="Pfam" id="PF01432"/>
    </source>
</evidence>
<dbReference type="Pfam" id="PF01432">
    <property type="entry name" value="Peptidase_M3"/>
    <property type="match status" value="1"/>
</dbReference>
<keyword evidence="3 6" id="KW-0378">Hydrolase</keyword>
<evidence type="ECO:0008006" key="11">
    <source>
        <dbReference type="Google" id="ProtNLM"/>
    </source>
</evidence>
<evidence type="ECO:0000259" key="8">
    <source>
        <dbReference type="Pfam" id="PF08439"/>
    </source>
</evidence>
<dbReference type="InterPro" id="IPR011977">
    <property type="entry name" value="Pept_M3B_clade3"/>
</dbReference>
<evidence type="ECO:0000256" key="4">
    <source>
        <dbReference type="ARBA" id="ARBA00022833"/>
    </source>
</evidence>
<proteinExistence type="inferred from homology"/>
<reference evidence="9 10" key="1">
    <citation type="submission" date="2018-12" db="EMBL/GenBank/DDBJ databases">
        <title>Rubrispira sanarue gen. nov., sp., nov., a member of the order Silvanigrellales, isolated from a brackish lake in Hamamatsu Japan.</title>
        <authorList>
            <person name="Maejima Y."/>
            <person name="Iino T."/>
            <person name="Muraguchi Y."/>
            <person name="Fukuda K."/>
            <person name="Nojiri H."/>
            <person name="Ohkuma M."/>
            <person name="Moriuchi R."/>
            <person name="Dohra H."/>
            <person name="Kimbara K."/>
            <person name="Shintani M."/>
        </authorList>
    </citation>
    <scope>NUCLEOTIDE SEQUENCE [LARGE SCALE GENOMIC DNA]</scope>
    <source>
        <strain evidence="9 10">RF1110005</strain>
    </source>
</reference>
<evidence type="ECO:0000256" key="1">
    <source>
        <dbReference type="ARBA" id="ARBA00022670"/>
    </source>
</evidence>
<comment type="similarity">
    <text evidence="6">Belongs to the peptidase M3 family.</text>
</comment>
<dbReference type="InterPro" id="IPR042088">
    <property type="entry name" value="OligoPept_F_C"/>
</dbReference>
<keyword evidence="1 6" id="KW-0645">Protease</keyword>
<keyword evidence="5 6" id="KW-0482">Metalloprotease</keyword>